<feature type="compositionally biased region" description="Basic and acidic residues" evidence="4">
    <location>
        <begin position="9"/>
        <end position="79"/>
    </location>
</feature>
<evidence type="ECO:0000256" key="5">
    <source>
        <dbReference type="SAM" id="Phobius"/>
    </source>
</evidence>
<dbReference type="SUPFAM" id="SSF46689">
    <property type="entry name" value="Homeodomain-like"/>
    <property type="match status" value="1"/>
</dbReference>
<evidence type="ECO:0000259" key="6">
    <source>
        <dbReference type="SMART" id="SM00409"/>
    </source>
</evidence>
<comment type="subcellular location">
    <subcellularLocation>
        <location evidence="1">Membrane</location>
    </subcellularLocation>
</comment>
<dbReference type="InterPro" id="IPR009057">
    <property type="entry name" value="Homeodomain-like_sf"/>
</dbReference>
<reference evidence="7 8" key="1">
    <citation type="submission" date="2018-03" db="EMBL/GenBank/DDBJ databases">
        <title>Draft genome sequence of Rohu Carp (Labeo rohita).</title>
        <authorList>
            <person name="Das P."/>
            <person name="Kushwaha B."/>
            <person name="Joshi C.G."/>
            <person name="Kumar D."/>
            <person name="Nagpure N.S."/>
            <person name="Sahoo L."/>
            <person name="Das S.P."/>
            <person name="Bit A."/>
            <person name="Patnaik S."/>
            <person name="Meher P.K."/>
            <person name="Jayasankar P."/>
            <person name="Koringa P.G."/>
            <person name="Patel N.V."/>
            <person name="Hinsu A.T."/>
            <person name="Kumar R."/>
            <person name="Pandey M."/>
            <person name="Agarwal S."/>
            <person name="Srivastava S."/>
            <person name="Singh M."/>
            <person name="Iquebal M.A."/>
            <person name="Jaiswal S."/>
            <person name="Angadi U.B."/>
            <person name="Kumar N."/>
            <person name="Raza M."/>
            <person name="Shah T.M."/>
            <person name="Rai A."/>
            <person name="Jena J.K."/>
        </authorList>
    </citation>
    <scope>NUCLEOTIDE SEQUENCE [LARGE SCALE GENOMIC DNA]</scope>
    <source>
        <strain evidence="7">DASCIFA01</strain>
        <tissue evidence="7">Testis</tissue>
    </source>
</reference>
<dbReference type="GO" id="GO:0005886">
    <property type="term" value="C:plasma membrane"/>
    <property type="evidence" value="ECO:0007669"/>
    <property type="project" value="TreeGrafter"/>
</dbReference>
<evidence type="ECO:0000313" key="7">
    <source>
        <dbReference type="EMBL" id="RXN02973.1"/>
    </source>
</evidence>
<keyword evidence="8" id="KW-1185">Reference proteome</keyword>
<dbReference type="Gene3D" id="2.60.40.10">
    <property type="entry name" value="Immunoglobulins"/>
    <property type="match status" value="2"/>
</dbReference>
<feature type="region of interest" description="Disordered" evidence="4">
    <location>
        <begin position="1"/>
        <end position="79"/>
    </location>
</feature>
<feature type="domain" description="Immunoglobulin" evidence="6">
    <location>
        <begin position="401"/>
        <end position="502"/>
    </location>
</feature>
<proteinExistence type="predicted"/>
<keyword evidence="2 5" id="KW-0812">Transmembrane</keyword>
<feature type="domain" description="Immunoglobulin" evidence="6">
    <location>
        <begin position="166"/>
        <end position="262"/>
    </location>
</feature>
<sequence>MLRFGQADRQAERQADRQAERQADRQEERQADRQEERQADRQEERQADRQEERQEERQADRQTGRETGTEKGRQDSGDKYIDKPLLKVRLFSFSAVLQVLGSSGEENAYETGNPAVISNSRTAQSHDSSSPNEFHRPATTEAVNTDLNYVNAAAGVRTVSCSPCVNITVRGTEGEQVTIECPYAKGYEKAYKCFYKGNYKDYVIILQSNGGETSVDGTFSMRDDRKMRSLIVTIGNLRMEDAGSYICRAGWGYHKQIHLNVIRAPERPRPVQIFTSTIHPGSFVVIIIITVGGFYRSPSEVLHLTKKRRKENAYEKGKPAVISKSDTAQSDDGFGANKFHRPAHIEAVDADLDYINVAAALRNDVNPDQICTELDASHIYQSLTADSVQKDSIYHIVVGALVTVNGHRGEHFDIRCPYESGYESYSKYLCKGECNIGNKNIMVESGSPAKDKRFTLTDNTTARVFTVTITDLRTEDAGQYWCAVKRTLPLHDIYSEIILQVKLGNKTTEFSTISSFSNTPSYFSTTKVNQQSTSTTITERKETITDKHKSTSSFVITITAEALFLLLIGPLLVIVAFRKKKKTKDYVINHGMTMRAAATMFQPNLRRSSVASIIRTFRNEDRIEIRPNRGGRSKILTDQQEQAVVNMLRVRNDIRLREIQQHILDNDDLFGNVSAISLPTIARVLKRHQVSLKQPYRVPFERNTD</sequence>
<dbReference type="Proteomes" id="UP000290572">
    <property type="component" value="Unassembled WGS sequence"/>
</dbReference>
<accession>A0A498L6B8</accession>
<dbReference type="EMBL" id="QBIY01013490">
    <property type="protein sequence ID" value="RXN02973.1"/>
    <property type="molecule type" value="Genomic_DNA"/>
</dbReference>
<dbReference type="PANTHER" id="PTHR11860:SF118">
    <property type="entry name" value="CMRF35-LIKE MOLECULE 3-RELATED"/>
    <property type="match status" value="1"/>
</dbReference>
<dbReference type="STRING" id="84645.A0A498L6B8"/>
<gene>
    <name evidence="7" type="ORF">ROHU_034559</name>
</gene>
<evidence type="ECO:0000256" key="3">
    <source>
        <dbReference type="ARBA" id="ARBA00023136"/>
    </source>
</evidence>
<dbReference type="Pfam" id="PF07686">
    <property type="entry name" value="V-set"/>
    <property type="match status" value="2"/>
</dbReference>
<evidence type="ECO:0000256" key="2">
    <source>
        <dbReference type="ARBA" id="ARBA00022692"/>
    </source>
</evidence>
<dbReference type="CDD" id="cd05716">
    <property type="entry name" value="IgV_pIgR_like"/>
    <property type="match status" value="1"/>
</dbReference>
<name>A0A498L6B8_LABRO</name>
<evidence type="ECO:0000256" key="1">
    <source>
        <dbReference type="ARBA" id="ARBA00004370"/>
    </source>
</evidence>
<dbReference type="SUPFAM" id="SSF48726">
    <property type="entry name" value="Immunoglobulin"/>
    <property type="match status" value="2"/>
</dbReference>
<dbReference type="PANTHER" id="PTHR11860">
    <property type="entry name" value="POLYMERIC-IMMUNOGLOBULIN RECEPTOR"/>
    <property type="match status" value="1"/>
</dbReference>
<dbReference type="InterPro" id="IPR036179">
    <property type="entry name" value="Ig-like_dom_sf"/>
</dbReference>
<keyword evidence="3 5" id="KW-0472">Membrane</keyword>
<dbReference type="InterPro" id="IPR013106">
    <property type="entry name" value="Ig_V-set"/>
</dbReference>
<organism evidence="7 8">
    <name type="scientific">Labeo rohita</name>
    <name type="common">Indian major carp</name>
    <name type="synonym">Cyprinus rohita</name>
    <dbReference type="NCBI Taxonomy" id="84645"/>
    <lineage>
        <taxon>Eukaryota</taxon>
        <taxon>Metazoa</taxon>
        <taxon>Chordata</taxon>
        <taxon>Craniata</taxon>
        <taxon>Vertebrata</taxon>
        <taxon>Euteleostomi</taxon>
        <taxon>Actinopterygii</taxon>
        <taxon>Neopterygii</taxon>
        <taxon>Teleostei</taxon>
        <taxon>Ostariophysi</taxon>
        <taxon>Cypriniformes</taxon>
        <taxon>Cyprinidae</taxon>
        <taxon>Labeoninae</taxon>
        <taxon>Labeonini</taxon>
        <taxon>Labeo</taxon>
    </lineage>
</organism>
<evidence type="ECO:0000313" key="8">
    <source>
        <dbReference type="Proteomes" id="UP000290572"/>
    </source>
</evidence>
<dbReference type="SMART" id="SM00409">
    <property type="entry name" value="IG"/>
    <property type="match status" value="2"/>
</dbReference>
<dbReference type="InterPro" id="IPR050671">
    <property type="entry name" value="CD300_family_receptors"/>
</dbReference>
<evidence type="ECO:0000256" key="4">
    <source>
        <dbReference type="SAM" id="MobiDB-lite"/>
    </source>
</evidence>
<dbReference type="AlphaFoldDB" id="A0A498L6B8"/>
<dbReference type="GO" id="GO:0004888">
    <property type="term" value="F:transmembrane signaling receptor activity"/>
    <property type="evidence" value="ECO:0007669"/>
    <property type="project" value="TreeGrafter"/>
</dbReference>
<keyword evidence="5" id="KW-1133">Transmembrane helix</keyword>
<feature type="transmembrane region" description="Helical" evidence="5">
    <location>
        <begin position="554"/>
        <end position="577"/>
    </location>
</feature>
<dbReference type="InterPro" id="IPR003599">
    <property type="entry name" value="Ig_sub"/>
</dbReference>
<comment type="caution">
    <text evidence="7">The sequence shown here is derived from an EMBL/GenBank/DDBJ whole genome shotgun (WGS) entry which is preliminary data.</text>
</comment>
<protein>
    <submittedName>
        <fullName evidence="7">CMRF35-like molecule 3</fullName>
    </submittedName>
</protein>
<dbReference type="InterPro" id="IPR013783">
    <property type="entry name" value="Ig-like_fold"/>
</dbReference>